<dbReference type="AlphaFoldDB" id="A0A645ADF0"/>
<sequence>MNKGMMVLGIILFAIAGAILYVWGLKKSLTQGEELQRMLLSKCGGKVIRYLKKNGTISEKEMAAVVAGVQAGQFWSRRRAAVQDPRKFTKQLTEFLLTQQYIESADKDRYRLRR</sequence>
<accession>A0A645ADF0</accession>
<dbReference type="EMBL" id="VSSQ01013319">
    <property type="protein sequence ID" value="MPM51235.1"/>
    <property type="molecule type" value="Genomic_DNA"/>
</dbReference>
<organism evidence="1">
    <name type="scientific">bioreactor metagenome</name>
    <dbReference type="NCBI Taxonomy" id="1076179"/>
    <lineage>
        <taxon>unclassified sequences</taxon>
        <taxon>metagenomes</taxon>
        <taxon>ecological metagenomes</taxon>
    </lineage>
</organism>
<evidence type="ECO:0000313" key="1">
    <source>
        <dbReference type="EMBL" id="MPM51235.1"/>
    </source>
</evidence>
<gene>
    <name evidence="1" type="ORF">SDC9_97983</name>
</gene>
<protein>
    <submittedName>
        <fullName evidence="1">Uncharacterized protein</fullName>
    </submittedName>
</protein>
<reference evidence="1" key="1">
    <citation type="submission" date="2019-08" db="EMBL/GenBank/DDBJ databases">
        <authorList>
            <person name="Kucharzyk K."/>
            <person name="Murdoch R.W."/>
            <person name="Higgins S."/>
            <person name="Loffler F."/>
        </authorList>
    </citation>
    <scope>NUCLEOTIDE SEQUENCE</scope>
</reference>
<name>A0A645ADF0_9ZZZZ</name>
<proteinExistence type="predicted"/>
<comment type="caution">
    <text evidence="1">The sequence shown here is derived from an EMBL/GenBank/DDBJ whole genome shotgun (WGS) entry which is preliminary data.</text>
</comment>